<evidence type="ECO:0000256" key="7">
    <source>
        <dbReference type="PIRNR" id="PIRNR001488"/>
    </source>
</evidence>
<organism evidence="11 12">
    <name type="scientific">Pseudoduganella violacea</name>
    <dbReference type="NCBI Taxonomy" id="1715466"/>
    <lineage>
        <taxon>Bacteria</taxon>
        <taxon>Pseudomonadati</taxon>
        <taxon>Pseudomonadota</taxon>
        <taxon>Betaproteobacteria</taxon>
        <taxon>Burkholderiales</taxon>
        <taxon>Oxalobacteraceae</taxon>
        <taxon>Telluria group</taxon>
        <taxon>Pseudoduganella</taxon>
    </lineage>
</organism>
<keyword evidence="12" id="KW-1185">Reference proteome</keyword>
<reference evidence="11 12" key="1">
    <citation type="submission" date="2020-08" db="EMBL/GenBank/DDBJ databases">
        <title>Genomic Encyclopedia of Type Strains, Phase III (KMG-III): the genomes of soil and plant-associated and newly described type strains.</title>
        <authorList>
            <person name="Whitman W."/>
        </authorList>
    </citation>
    <scope>NUCLEOTIDE SEQUENCE [LARGE SCALE GENOMIC DNA]</scope>
    <source>
        <strain evidence="11 12">CECT 8897</strain>
    </source>
</reference>
<evidence type="ECO:0000259" key="10">
    <source>
        <dbReference type="PROSITE" id="PS51352"/>
    </source>
</evidence>
<dbReference type="PROSITE" id="PS51257">
    <property type="entry name" value="PROKAR_LIPOPROTEIN"/>
    <property type="match status" value="1"/>
</dbReference>
<name>A0A7W5B9Y6_9BURK</name>
<dbReference type="GO" id="GO:0042597">
    <property type="term" value="C:periplasmic space"/>
    <property type="evidence" value="ECO:0007669"/>
    <property type="project" value="UniProtKB-SubCell"/>
</dbReference>
<protein>
    <recommendedName>
        <fullName evidence="7">Thiol:disulfide interchange protein</fullName>
    </recommendedName>
</protein>
<feature type="disulfide bond" description="Redox-active" evidence="8">
    <location>
        <begin position="58"/>
        <end position="61"/>
    </location>
</feature>
<evidence type="ECO:0000256" key="3">
    <source>
        <dbReference type="ARBA" id="ARBA00022729"/>
    </source>
</evidence>
<dbReference type="Gene3D" id="3.40.30.10">
    <property type="entry name" value="Glutaredoxin"/>
    <property type="match status" value="2"/>
</dbReference>
<dbReference type="InterPro" id="IPR013766">
    <property type="entry name" value="Thioredoxin_domain"/>
</dbReference>
<dbReference type="GO" id="GO:0015036">
    <property type="term" value="F:disulfide oxidoreductase activity"/>
    <property type="evidence" value="ECO:0007669"/>
    <property type="project" value="UniProtKB-ARBA"/>
</dbReference>
<feature type="chain" id="PRO_5030623911" description="Thiol:disulfide interchange protein" evidence="9">
    <location>
        <begin position="23"/>
        <end position="223"/>
    </location>
</feature>
<dbReference type="CDD" id="cd03019">
    <property type="entry name" value="DsbA_DsbA"/>
    <property type="match status" value="1"/>
</dbReference>
<dbReference type="PANTHER" id="PTHR35891:SF3">
    <property type="entry name" value="THIOL:DISULFIDE INTERCHANGE PROTEIN DSBL"/>
    <property type="match status" value="1"/>
</dbReference>
<dbReference type="PROSITE" id="PS00194">
    <property type="entry name" value="THIOREDOXIN_1"/>
    <property type="match status" value="1"/>
</dbReference>
<dbReference type="PANTHER" id="PTHR35891">
    <property type="entry name" value="THIOL:DISULFIDE INTERCHANGE PROTEIN DSBA"/>
    <property type="match status" value="1"/>
</dbReference>
<evidence type="ECO:0000256" key="5">
    <source>
        <dbReference type="ARBA" id="ARBA00023157"/>
    </source>
</evidence>
<feature type="domain" description="Thioredoxin" evidence="10">
    <location>
        <begin position="11"/>
        <end position="167"/>
    </location>
</feature>
<dbReference type="InterPro" id="IPR050824">
    <property type="entry name" value="Thiol_disulfide_DsbA"/>
</dbReference>
<dbReference type="SUPFAM" id="SSF52833">
    <property type="entry name" value="Thioredoxin-like"/>
    <property type="match status" value="1"/>
</dbReference>
<keyword evidence="5 7" id="KW-1015">Disulfide bond</keyword>
<feature type="signal peptide" evidence="9">
    <location>
        <begin position="1"/>
        <end position="22"/>
    </location>
</feature>
<dbReference type="InterPro" id="IPR023205">
    <property type="entry name" value="DsbA/DsbL"/>
</dbReference>
<dbReference type="PIRSF" id="PIRSF001488">
    <property type="entry name" value="Tdi_protein"/>
    <property type="match status" value="1"/>
</dbReference>
<evidence type="ECO:0000256" key="6">
    <source>
        <dbReference type="ARBA" id="ARBA00023284"/>
    </source>
</evidence>
<dbReference type="InterPro" id="IPR001853">
    <property type="entry name" value="DSBA-like_thioredoxin_dom"/>
</dbReference>
<evidence type="ECO:0000313" key="12">
    <source>
        <dbReference type="Proteomes" id="UP000541535"/>
    </source>
</evidence>
<dbReference type="InterPro" id="IPR036249">
    <property type="entry name" value="Thioredoxin-like_sf"/>
</dbReference>
<evidence type="ECO:0000256" key="9">
    <source>
        <dbReference type="SAM" id="SignalP"/>
    </source>
</evidence>
<comment type="caution">
    <text evidence="11">The sequence shown here is derived from an EMBL/GenBank/DDBJ whole genome shotgun (WGS) entry which is preliminary data.</text>
</comment>
<keyword evidence="3 9" id="KW-0732">Signal</keyword>
<gene>
    <name evidence="11" type="ORF">FHS03_002117</name>
</gene>
<dbReference type="PROSITE" id="PS51352">
    <property type="entry name" value="THIOREDOXIN_2"/>
    <property type="match status" value="1"/>
</dbReference>
<dbReference type="EMBL" id="JACHXD010000005">
    <property type="protein sequence ID" value="MBB3119066.1"/>
    <property type="molecule type" value="Genomic_DNA"/>
</dbReference>
<sequence>MQLLKKILAVLALCSVALGACASPADPKNGVEYTTLPTPQNTDTGKKIEVIEFFAYYCPHCNAFEPSLAEWVRKQGDNIVFKRVHVPYDNNTLPQQRLFYTLEALGQLEQYHAKVFAAMHKERNRLRSDDAVFEWAAKNGIDRNKFADAYNSFGVAAKVRRSGALMEAYKIDSWPAIVIDGRFQTAPHMAHSAAGGAQDEAAYHQSALTVMDYLVAKAKSEKK</sequence>
<dbReference type="Pfam" id="PF01323">
    <property type="entry name" value="DSBA"/>
    <property type="match status" value="1"/>
</dbReference>
<dbReference type="Proteomes" id="UP000541535">
    <property type="component" value="Unassembled WGS sequence"/>
</dbReference>
<evidence type="ECO:0000313" key="11">
    <source>
        <dbReference type="EMBL" id="MBB3119066.1"/>
    </source>
</evidence>
<proteinExistence type="inferred from homology"/>
<evidence type="ECO:0000256" key="2">
    <source>
        <dbReference type="ARBA" id="ARBA00005791"/>
    </source>
</evidence>
<keyword evidence="4 7" id="KW-0574">Periplasm</keyword>
<comment type="similarity">
    <text evidence="2">Belongs to the thioredoxin family. DsbA subfamily.</text>
</comment>
<dbReference type="RefSeq" id="WP_183440935.1">
    <property type="nucleotide sequence ID" value="NZ_JACHXD010000005.1"/>
</dbReference>
<evidence type="ECO:0000256" key="4">
    <source>
        <dbReference type="ARBA" id="ARBA00022764"/>
    </source>
</evidence>
<evidence type="ECO:0000256" key="1">
    <source>
        <dbReference type="ARBA" id="ARBA00004418"/>
    </source>
</evidence>
<keyword evidence="6" id="KW-0676">Redox-active center</keyword>
<dbReference type="InterPro" id="IPR017937">
    <property type="entry name" value="Thioredoxin_CS"/>
</dbReference>
<comment type="subcellular location">
    <subcellularLocation>
        <location evidence="1 7">Periplasm</location>
    </subcellularLocation>
</comment>
<evidence type="ECO:0000256" key="8">
    <source>
        <dbReference type="PIRSR" id="PIRSR001488-1"/>
    </source>
</evidence>
<dbReference type="AlphaFoldDB" id="A0A7W5B9Y6"/>
<accession>A0A7W5B9Y6</accession>